<evidence type="ECO:0000256" key="3">
    <source>
        <dbReference type="RuleBase" id="RU003476"/>
    </source>
</evidence>
<gene>
    <name evidence="5" type="ORF">COS76_00580</name>
</gene>
<dbReference type="PANTHER" id="PTHR43046">
    <property type="entry name" value="GDP-MANNOSE MANNOSYL HYDROLASE"/>
    <property type="match status" value="1"/>
</dbReference>
<evidence type="ECO:0000256" key="1">
    <source>
        <dbReference type="ARBA" id="ARBA00001946"/>
    </source>
</evidence>
<dbReference type="SUPFAM" id="SSF55811">
    <property type="entry name" value="Nudix"/>
    <property type="match status" value="1"/>
</dbReference>
<accession>A0A2M7AY12</accession>
<dbReference type="GO" id="GO:0016787">
    <property type="term" value="F:hydrolase activity"/>
    <property type="evidence" value="ECO:0007669"/>
    <property type="project" value="UniProtKB-KW"/>
</dbReference>
<comment type="caution">
    <text evidence="5">The sequence shown here is derived from an EMBL/GenBank/DDBJ whole genome shotgun (WGS) entry which is preliminary data.</text>
</comment>
<dbReference type="Gene3D" id="3.90.79.10">
    <property type="entry name" value="Nucleoside Triphosphate Pyrophosphohydrolase"/>
    <property type="match status" value="1"/>
</dbReference>
<dbReference type="InterPro" id="IPR000086">
    <property type="entry name" value="NUDIX_hydrolase_dom"/>
</dbReference>
<dbReference type="PROSITE" id="PS00893">
    <property type="entry name" value="NUDIX_BOX"/>
    <property type="match status" value="1"/>
</dbReference>
<sequence length="152" mass="17603">MSNMPKKEIEVLVRIIIQDKGKILICKKIGKDYRGKDYYFFPGGHVEFGESAKEALDRELKEELGLKIKKCSFVGGSEHLFTEDGEKHHEINLAFDVKADKLKLKSRENHIEFFLKTKKELSKEKVLPKVLTKAILKWLKGKKPFWVSEIGK</sequence>
<protein>
    <submittedName>
        <fullName evidence="5">ADP-ribose pyrophosphatase</fullName>
    </submittedName>
</protein>
<dbReference type="PROSITE" id="PS51462">
    <property type="entry name" value="NUDIX"/>
    <property type="match status" value="1"/>
</dbReference>
<dbReference type="Pfam" id="PF00293">
    <property type="entry name" value="NUDIX"/>
    <property type="match status" value="1"/>
</dbReference>
<comment type="similarity">
    <text evidence="3">Belongs to the Nudix hydrolase family.</text>
</comment>
<dbReference type="EMBL" id="PEVY01000011">
    <property type="protein sequence ID" value="PIU75476.1"/>
    <property type="molecule type" value="Genomic_DNA"/>
</dbReference>
<dbReference type="InterPro" id="IPR020084">
    <property type="entry name" value="NUDIX_hydrolase_CS"/>
</dbReference>
<feature type="domain" description="Nudix hydrolase" evidence="4">
    <location>
        <begin position="6"/>
        <end position="141"/>
    </location>
</feature>
<evidence type="ECO:0000256" key="2">
    <source>
        <dbReference type="ARBA" id="ARBA00022801"/>
    </source>
</evidence>
<dbReference type="AlphaFoldDB" id="A0A2M7AY12"/>
<evidence type="ECO:0000313" key="5">
    <source>
        <dbReference type="EMBL" id="PIU75476.1"/>
    </source>
</evidence>
<proteinExistence type="inferred from homology"/>
<dbReference type="InterPro" id="IPR020476">
    <property type="entry name" value="Nudix_hydrolase"/>
</dbReference>
<keyword evidence="2 3" id="KW-0378">Hydrolase</keyword>
<evidence type="ECO:0000313" key="6">
    <source>
        <dbReference type="Proteomes" id="UP000228775"/>
    </source>
</evidence>
<name>A0A2M7AY12_9BACT</name>
<dbReference type="PRINTS" id="PR00502">
    <property type="entry name" value="NUDIXFAMILY"/>
</dbReference>
<organism evidence="5 6">
    <name type="scientific">Candidatus Portnoybacteria bacterium CG06_land_8_20_14_3_00_39_12</name>
    <dbReference type="NCBI Taxonomy" id="1974809"/>
    <lineage>
        <taxon>Bacteria</taxon>
        <taxon>Candidatus Portnoyibacteriota</taxon>
    </lineage>
</organism>
<comment type="cofactor">
    <cofactor evidence="1">
        <name>Mg(2+)</name>
        <dbReference type="ChEBI" id="CHEBI:18420"/>
    </cofactor>
</comment>
<reference evidence="6" key="1">
    <citation type="submission" date="2017-09" db="EMBL/GenBank/DDBJ databases">
        <title>Depth-based differentiation of microbial function through sediment-hosted aquifers and enrichment of novel symbionts in the deep terrestrial subsurface.</title>
        <authorList>
            <person name="Probst A.J."/>
            <person name="Ladd B."/>
            <person name="Jarett J.K."/>
            <person name="Geller-Mcgrath D.E."/>
            <person name="Sieber C.M.K."/>
            <person name="Emerson J.B."/>
            <person name="Anantharaman K."/>
            <person name="Thomas B.C."/>
            <person name="Malmstrom R."/>
            <person name="Stieglmeier M."/>
            <person name="Klingl A."/>
            <person name="Woyke T."/>
            <person name="Ryan C.M."/>
            <person name="Banfield J.F."/>
        </authorList>
    </citation>
    <scope>NUCLEOTIDE SEQUENCE [LARGE SCALE GENOMIC DNA]</scope>
</reference>
<dbReference type="PANTHER" id="PTHR43046:SF14">
    <property type="entry name" value="MUTT_NUDIX FAMILY PROTEIN"/>
    <property type="match status" value="1"/>
</dbReference>
<evidence type="ECO:0000259" key="4">
    <source>
        <dbReference type="PROSITE" id="PS51462"/>
    </source>
</evidence>
<dbReference type="InterPro" id="IPR015797">
    <property type="entry name" value="NUDIX_hydrolase-like_dom_sf"/>
</dbReference>
<dbReference type="Proteomes" id="UP000228775">
    <property type="component" value="Unassembled WGS sequence"/>
</dbReference>